<dbReference type="AlphaFoldDB" id="A0A6J4SDG4"/>
<evidence type="ECO:0000256" key="1">
    <source>
        <dbReference type="ARBA" id="ARBA00000832"/>
    </source>
</evidence>
<name>A0A6J4SDG4_9ACTN</name>
<dbReference type="PANTHER" id="PTHR11054">
    <property type="entry name" value="6-PHOSPHOGLUCONOLACTONASE"/>
    <property type="match status" value="1"/>
</dbReference>
<keyword evidence="7 9" id="KW-0378">Hydrolase</keyword>
<dbReference type="SUPFAM" id="SSF100950">
    <property type="entry name" value="NagB/RpiA/CoA transferase-like"/>
    <property type="match status" value="1"/>
</dbReference>
<evidence type="ECO:0000313" key="9">
    <source>
        <dbReference type="EMBL" id="CAA9495441.1"/>
    </source>
</evidence>
<evidence type="ECO:0000259" key="8">
    <source>
        <dbReference type="Pfam" id="PF01182"/>
    </source>
</evidence>
<comment type="catalytic activity">
    <reaction evidence="1 7">
        <text>6-phospho-D-glucono-1,5-lactone + H2O = 6-phospho-D-gluconate + H(+)</text>
        <dbReference type="Rhea" id="RHEA:12556"/>
        <dbReference type="ChEBI" id="CHEBI:15377"/>
        <dbReference type="ChEBI" id="CHEBI:15378"/>
        <dbReference type="ChEBI" id="CHEBI:57955"/>
        <dbReference type="ChEBI" id="CHEBI:58759"/>
        <dbReference type="EC" id="3.1.1.31"/>
    </reaction>
</comment>
<dbReference type="Gene3D" id="3.40.50.1360">
    <property type="match status" value="1"/>
</dbReference>
<feature type="domain" description="Glucosamine/galactosamine-6-phosphate isomerase" evidence="8">
    <location>
        <begin position="9"/>
        <end position="215"/>
    </location>
</feature>
<evidence type="ECO:0000256" key="4">
    <source>
        <dbReference type="ARBA" id="ARBA00010662"/>
    </source>
</evidence>
<accession>A0A6J4SDG4</accession>
<dbReference type="InterPro" id="IPR037171">
    <property type="entry name" value="NagB/RpiA_transferase-like"/>
</dbReference>
<comment type="function">
    <text evidence="2 7">Hydrolysis of 6-phosphogluconolactone to 6-phosphogluconate.</text>
</comment>
<proteinExistence type="inferred from homology"/>
<comment type="similarity">
    <text evidence="4 7">Belongs to the glucosamine/galactosamine-6-phosphate isomerase family. 6-phosphogluconolactonase subfamily.</text>
</comment>
<evidence type="ECO:0000256" key="5">
    <source>
        <dbReference type="ARBA" id="ARBA00013198"/>
    </source>
</evidence>
<dbReference type="CDD" id="cd01400">
    <property type="entry name" value="6PGL"/>
    <property type="match status" value="1"/>
</dbReference>
<dbReference type="EC" id="3.1.1.31" evidence="5 7"/>
<dbReference type="NCBIfam" id="TIGR01198">
    <property type="entry name" value="pgl"/>
    <property type="match status" value="1"/>
</dbReference>
<organism evidence="9">
    <name type="scientific">uncultured Solirubrobacteraceae bacterium</name>
    <dbReference type="NCBI Taxonomy" id="1162706"/>
    <lineage>
        <taxon>Bacteria</taxon>
        <taxon>Bacillati</taxon>
        <taxon>Actinomycetota</taxon>
        <taxon>Thermoleophilia</taxon>
        <taxon>Solirubrobacterales</taxon>
        <taxon>Solirubrobacteraceae</taxon>
        <taxon>environmental samples</taxon>
    </lineage>
</organism>
<dbReference type="InterPro" id="IPR005900">
    <property type="entry name" value="6-phosphogluconolactonase_DevB"/>
</dbReference>
<dbReference type="InterPro" id="IPR006148">
    <property type="entry name" value="Glc/Gal-6P_isomerase"/>
</dbReference>
<reference evidence="9" key="1">
    <citation type="submission" date="2020-02" db="EMBL/GenBank/DDBJ databases">
        <authorList>
            <person name="Meier V. D."/>
        </authorList>
    </citation>
    <scope>NUCLEOTIDE SEQUENCE</scope>
    <source>
        <strain evidence="9">AVDCRST_MAG85</strain>
    </source>
</reference>
<dbReference type="UniPathway" id="UPA00115">
    <property type="reaction ID" value="UER00409"/>
</dbReference>
<evidence type="ECO:0000256" key="7">
    <source>
        <dbReference type="RuleBase" id="RU365095"/>
    </source>
</evidence>
<gene>
    <name evidence="7" type="primary">pgl</name>
    <name evidence="9" type="ORF">AVDCRST_MAG85-1449</name>
</gene>
<dbReference type="GO" id="GO:0005975">
    <property type="term" value="P:carbohydrate metabolic process"/>
    <property type="evidence" value="ECO:0007669"/>
    <property type="project" value="UniProtKB-UniRule"/>
</dbReference>
<evidence type="ECO:0000256" key="6">
    <source>
        <dbReference type="ARBA" id="ARBA00020337"/>
    </source>
</evidence>
<sequence>MTRTTVQRDNEAAARRAADVMANQINDARTRGTDVHIAVAGGSTPRRAYELLAKMQGTWAHVHLWLGDERCVPADHPDANQRMIDESLISALRSGERPHLHPVRGELQPEDAAWLYASEIVRAMGEKPMFDFVLLGLGEDGHTASLFPGDPAALCEHAPVLPIRGAPKPPPERITLSLPVIRQARFTLLLATGEGKREALARVRAGDPDVPAGRLGDAIDEIVCDEAANQ</sequence>
<comment type="pathway">
    <text evidence="3 7">Carbohydrate degradation; pentose phosphate pathway; D-ribulose 5-phosphate from D-glucose 6-phosphate (oxidative stage): step 2/3.</text>
</comment>
<dbReference type="Pfam" id="PF01182">
    <property type="entry name" value="Glucosamine_iso"/>
    <property type="match status" value="1"/>
</dbReference>
<dbReference type="PANTHER" id="PTHR11054:SF0">
    <property type="entry name" value="6-PHOSPHOGLUCONOLACTONASE"/>
    <property type="match status" value="1"/>
</dbReference>
<dbReference type="GO" id="GO:0006098">
    <property type="term" value="P:pentose-phosphate shunt"/>
    <property type="evidence" value="ECO:0007669"/>
    <property type="project" value="UniProtKB-UniPathway"/>
</dbReference>
<dbReference type="InterPro" id="IPR039104">
    <property type="entry name" value="6PGL"/>
</dbReference>
<protein>
    <recommendedName>
        <fullName evidence="6 7">6-phosphogluconolactonase</fullName>
        <shortName evidence="7">6PGL</shortName>
        <ecNumber evidence="5 7">3.1.1.31</ecNumber>
    </recommendedName>
</protein>
<evidence type="ECO:0000256" key="2">
    <source>
        <dbReference type="ARBA" id="ARBA00002681"/>
    </source>
</evidence>
<dbReference type="EMBL" id="CADCVT010000158">
    <property type="protein sequence ID" value="CAA9495441.1"/>
    <property type="molecule type" value="Genomic_DNA"/>
</dbReference>
<dbReference type="GO" id="GO:0017057">
    <property type="term" value="F:6-phosphogluconolactonase activity"/>
    <property type="evidence" value="ECO:0007669"/>
    <property type="project" value="UniProtKB-UniRule"/>
</dbReference>
<evidence type="ECO:0000256" key="3">
    <source>
        <dbReference type="ARBA" id="ARBA00004961"/>
    </source>
</evidence>